<comment type="caution">
    <text evidence="7">The sequence shown here is derived from an EMBL/GenBank/DDBJ whole genome shotgun (WGS) entry which is preliminary data.</text>
</comment>
<feature type="compositionally biased region" description="Basic residues" evidence="5">
    <location>
        <begin position="242"/>
        <end position="260"/>
    </location>
</feature>
<dbReference type="GO" id="GO:0005737">
    <property type="term" value="C:cytoplasm"/>
    <property type="evidence" value="ECO:0007669"/>
    <property type="project" value="TreeGrafter"/>
</dbReference>
<dbReference type="EMBL" id="MU167320">
    <property type="protein sequence ID" value="KAG0143384.1"/>
    <property type="molecule type" value="Genomic_DNA"/>
</dbReference>
<dbReference type="Pfam" id="PF00160">
    <property type="entry name" value="Pro_isomerase"/>
    <property type="match status" value="1"/>
</dbReference>
<proteinExistence type="predicted"/>
<dbReference type="GO" id="GO:0016018">
    <property type="term" value="F:cyclosporin A binding"/>
    <property type="evidence" value="ECO:0007669"/>
    <property type="project" value="TreeGrafter"/>
</dbReference>
<dbReference type="SUPFAM" id="SSF50891">
    <property type="entry name" value="Cyclophilin-like"/>
    <property type="match status" value="1"/>
</dbReference>
<dbReference type="InterPro" id="IPR029000">
    <property type="entry name" value="Cyclophilin-like_dom_sf"/>
</dbReference>
<dbReference type="OrthoDB" id="407558at2759"/>
<protein>
    <recommendedName>
        <fullName evidence="2">peptidylprolyl isomerase</fullName>
        <ecNumber evidence="2">5.2.1.8</ecNumber>
    </recommendedName>
</protein>
<dbReference type="PROSITE" id="PS50072">
    <property type="entry name" value="CSA_PPIASE_2"/>
    <property type="match status" value="1"/>
</dbReference>
<dbReference type="AlphaFoldDB" id="A0A9P6NC39"/>
<evidence type="ECO:0000256" key="2">
    <source>
        <dbReference type="ARBA" id="ARBA00013194"/>
    </source>
</evidence>
<evidence type="ECO:0000256" key="4">
    <source>
        <dbReference type="ARBA" id="ARBA00023235"/>
    </source>
</evidence>
<feature type="domain" description="PPIase cyclophilin-type" evidence="6">
    <location>
        <begin position="7"/>
        <end position="177"/>
    </location>
</feature>
<feature type="region of interest" description="Disordered" evidence="5">
    <location>
        <begin position="305"/>
        <end position="325"/>
    </location>
</feature>
<evidence type="ECO:0000256" key="3">
    <source>
        <dbReference type="ARBA" id="ARBA00023110"/>
    </source>
</evidence>
<sequence length="348" mass="39480">MINPRTFFDFSIHKGEPRRVIFELFKDVVPKTAENFRALCTGERGMSIKAPDRPLWYKGSAIHRIVPGFMIQGGDFIHNNGKSGESIYGDEFEDENFDLKCDQEGLLVMANKGPHTNQSQFFITLRPAEHLNDKHVVFGRVQSGFDVIESIAQVETDPKKHRPIGGEEAVKIVHCGELELRKKVKPVKESAHLKRRSSEHAGSRSPSPSSSSSKSSRSSVSSESSGAARKRRRRDRKEAKAAKKTKKSKRLKLKDTHHRSPSVLGPTEEELELQRIEDEHRAAEEARRAVEAARRLEEERQRKHRALELLKQNQSSNSRKEGGVVFKGRGAMRYRDKDVGLGTRAWKE</sequence>
<dbReference type="PANTHER" id="PTHR11071">
    <property type="entry name" value="PEPTIDYL-PROLYL CIS-TRANS ISOMERASE"/>
    <property type="match status" value="1"/>
</dbReference>
<feature type="region of interest" description="Disordered" evidence="5">
    <location>
        <begin position="183"/>
        <end position="273"/>
    </location>
</feature>
<dbReference type="GO" id="GO:0006457">
    <property type="term" value="P:protein folding"/>
    <property type="evidence" value="ECO:0007669"/>
    <property type="project" value="TreeGrafter"/>
</dbReference>
<name>A0A9P6NC39_9BASI</name>
<feature type="compositionally biased region" description="Basic and acidic residues" evidence="5">
    <location>
        <begin position="183"/>
        <end position="202"/>
    </location>
</feature>
<keyword evidence="8" id="KW-1185">Reference proteome</keyword>
<evidence type="ECO:0000259" key="6">
    <source>
        <dbReference type="PROSITE" id="PS50072"/>
    </source>
</evidence>
<dbReference type="EC" id="5.2.1.8" evidence="2"/>
<evidence type="ECO:0000256" key="5">
    <source>
        <dbReference type="SAM" id="MobiDB-lite"/>
    </source>
</evidence>
<reference evidence="7" key="1">
    <citation type="submission" date="2013-11" db="EMBL/GenBank/DDBJ databases">
        <title>Genome sequence of the fusiform rust pathogen reveals effectors for host alternation and coevolution with pine.</title>
        <authorList>
            <consortium name="DOE Joint Genome Institute"/>
            <person name="Smith K."/>
            <person name="Pendleton A."/>
            <person name="Kubisiak T."/>
            <person name="Anderson C."/>
            <person name="Salamov A."/>
            <person name="Aerts A."/>
            <person name="Riley R."/>
            <person name="Clum A."/>
            <person name="Lindquist E."/>
            <person name="Ence D."/>
            <person name="Campbell M."/>
            <person name="Kronenberg Z."/>
            <person name="Feau N."/>
            <person name="Dhillon B."/>
            <person name="Hamelin R."/>
            <person name="Burleigh J."/>
            <person name="Smith J."/>
            <person name="Yandell M."/>
            <person name="Nelson C."/>
            <person name="Grigoriev I."/>
            <person name="Davis J."/>
        </authorList>
    </citation>
    <scope>NUCLEOTIDE SEQUENCE</scope>
    <source>
        <strain evidence="7">G11</strain>
    </source>
</reference>
<dbReference type="FunFam" id="2.40.100.10:FF:000025">
    <property type="entry name" value="Peptidyl-prolyl cis-trans isomerase CYP19-2"/>
    <property type="match status" value="1"/>
</dbReference>
<keyword evidence="4" id="KW-0413">Isomerase</keyword>
<comment type="catalytic activity">
    <reaction evidence="1">
        <text>[protein]-peptidylproline (omega=180) = [protein]-peptidylproline (omega=0)</text>
        <dbReference type="Rhea" id="RHEA:16237"/>
        <dbReference type="Rhea" id="RHEA-COMP:10747"/>
        <dbReference type="Rhea" id="RHEA-COMP:10748"/>
        <dbReference type="ChEBI" id="CHEBI:83833"/>
        <dbReference type="ChEBI" id="CHEBI:83834"/>
        <dbReference type="EC" id="5.2.1.8"/>
    </reaction>
</comment>
<dbReference type="PANTHER" id="PTHR11071:SF561">
    <property type="entry name" value="PEPTIDYL-PROLYL CIS-TRANS ISOMERASE D-RELATED"/>
    <property type="match status" value="1"/>
</dbReference>
<keyword evidence="3" id="KW-0697">Rotamase</keyword>
<dbReference type="Proteomes" id="UP000886653">
    <property type="component" value="Unassembled WGS sequence"/>
</dbReference>
<evidence type="ECO:0000313" key="8">
    <source>
        <dbReference type="Proteomes" id="UP000886653"/>
    </source>
</evidence>
<accession>A0A9P6NC39</accession>
<dbReference type="Gene3D" id="2.40.100.10">
    <property type="entry name" value="Cyclophilin-like"/>
    <property type="match status" value="1"/>
</dbReference>
<dbReference type="PRINTS" id="PR00153">
    <property type="entry name" value="CSAPPISMRASE"/>
</dbReference>
<dbReference type="InterPro" id="IPR002130">
    <property type="entry name" value="Cyclophilin-type_PPIase_dom"/>
</dbReference>
<evidence type="ECO:0000313" key="7">
    <source>
        <dbReference type="EMBL" id="KAG0143384.1"/>
    </source>
</evidence>
<organism evidence="7 8">
    <name type="scientific">Cronartium quercuum f. sp. fusiforme G11</name>
    <dbReference type="NCBI Taxonomy" id="708437"/>
    <lineage>
        <taxon>Eukaryota</taxon>
        <taxon>Fungi</taxon>
        <taxon>Dikarya</taxon>
        <taxon>Basidiomycota</taxon>
        <taxon>Pucciniomycotina</taxon>
        <taxon>Pucciniomycetes</taxon>
        <taxon>Pucciniales</taxon>
        <taxon>Coleosporiaceae</taxon>
        <taxon>Cronartium</taxon>
    </lineage>
</organism>
<gene>
    <name evidence="7" type="ORF">CROQUDRAFT_661274</name>
</gene>
<feature type="compositionally biased region" description="Low complexity" evidence="5">
    <location>
        <begin position="203"/>
        <end position="227"/>
    </location>
</feature>
<evidence type="ECO:0000256" key="1">
    <source>
        <dbReference type="ARBA" id="ARBA00000971"/>
    </source>
</evidence>
<dbReference type="GO" id="GO:0003755">
    <property type="term" value="F:peptidyl-prolyl cis-trans isomerase activity"/>
    <property type="evidence" value="ECO:0007669"/>
    <property type="project" value="UniProtKB-KW"/>
</dbReference>